<dbReference type="GO" id="GO:0005737">
    <property type="term" value="C:cytoplasm"/>
    <property type="evidence" value="ECO:0007669"/>
    <property type="project" value="UniProtKB-SubCell"/>
</dbReference>
<dbReference type="AlphaFoldDB" id="A0A1H9YLD8"/>
<evidence type="ECO:0000313" key="3">
    <source>
        <dbReference type="EMBL" id="SES69927.1"/>
    </source>
</evidence>
<organism evidence="3 4">
    <name type="scientific">Salinibacillus kushneri</name>
    <dbReference type="NCBI Taxonomy" id="237682"/>
    <lineage>
        <taxon>Bacteria</taxon>
        <taxon>Bacillati</taxon>
        <taxon>Bacillota</taxon>
        <taxon>Bacilli</taxon>
        <taxon>Bacillales</taxon>
        <taxon>Bacillaceae</taxon>
        <taxon>Salinibacillus</taxon>
    </lineage>
</organism>
<comment type="function">
    <text evidence="2">Required for morphogenesis under gluconeogenic growth conditions.</text>
</comment>
<name>A0A1H9YLD8_9BACI</name>
<dbReference type="HAMAP" id="MF_00973">
    <property type="entry name" value="Gluconeogen_factor"/>
    <property type="match status" value="1"/>
</dbReference>
<comment type="subcellular location">
    <subcellularLocation>
        <location evidence="2">Cytoplasm</location>
    </subcellularLocation>
</comment>
<evidence type="ECO:0000256" key="1">
    <source>
        <dbReference type="ARBA" id="ARBA00022490"/>
    </source>
</evidence>
<dbReference type="NCBIfam" id="TIGR01826">
    <property type="entry name" value="CofD_related"/>
    <property type="match status" value="1"/>
</dbReference>
<comment type="similarity">
    <text evidence="2">Belongs to the gluconeogenesis factor family.</text>
</comment>
<dbReference type="GO" id="GO:0043743">
    <property type="term" value="F:LPPG:FO 2-phospho-L-lactate transferase activity"/>
    <property type="evidence" value="ECO:0007669"/>
    <property type="project" value="InterPro"/>
</dbReference>
<reference evidence="4" key="1">
    <citation type="submission" date="2016-10" db="EMBL/GenBank/DDBJ databases">
        <authorList>
            <person name="Varghese N."/>
            <person name="Submissions S."/>
        </authorList>
    </citation>
    <scope>NUCLEOTIDE SEQUENCE [LARGE SCALE GENOMIC DNA]</scope>
    <source>
        <strain evidence="4">CGMCC 1.3566</strain>
    </source>
</reference>
<accession>A0A1H9YLD8</accession>
<proteinExistence type="inferred from homology"/>
<protein>
    <recommendedName>
        <fullName evidence="2">Gluconeogenesis factor</fullName>
    </recommendedName>
</protein>
<dbReference type="SUPFAM" id="SSF142338">
    <property type="entry name" value="CofD-like"/>
    <property type="match status" value="1"/>
</dbReference>
<dbReference type="Gene3D" id="3.40.50.10680">
    <property type="entry name" value="CofD-like domains"/>
    <property type="match status" value="1"/>
</dbReference>
<dbReference type="EMBL" id="FOHJ01000001">
    <property type="protein sequence ID" value="SES69927.1"/>
    <property type="molecule type" value="Genomic_DNA"/>
</dbReference>
<gene>
    <name evidence="3" type="ORF">SAMN05421676_101214</name>
</gene>
<dbReference type="CDD" id="cd07187">
    <property type="entry name" value="YvcK_like"/>
    <property type="match status" value="1"/>
</dbReference>
<evidence type="ECO:0000256" key="2">
    <source>
        <dbReference type="HAMAP-Rule" id="MF_00973"/>
    </source>
</evidence>
<evidence type="ECO:0000313" key="4">
    <source>
        <dbReference type="Proteomes" id="UP000199095"/>
    </source>
</evidence>
<dbReference type="PANTHER" id="PTHR30135">
    <property type="entry name" value="UNCHARACTERIZED PROTEIN YVCK-RELATED"/>
    <property type="match status" value="1"/>
</dbReference>
<dbReference type="InterPro" id="IPR002882">
    <property type="entry name" value="CofD"/>
</dbReference>
<keyword evidence="1 2" id="KW-0963">Cytoplasm</keyword>
<dbReference type="Proteomes" id="UP000199095">
    <property type="component" value="Unassembled WGS sequence"/>
</dbReference>
<dbReference type="GO" id="GO:0008360">
    <property type="term" value="P:regulation of cell shape"/>
    <property type="evidence" value="ECO:0007669"/>
    <property type="project" value="UniProtKB-UniRule"/>
</dbReference>
<dbReference type="STRING" id="237682.SAMN05421676_101214"/>
<sequence>MVMRDERKPNVVVIGGGTGMPVLIRGLKDYPLSVSAIVTVADDGGSSGRLRSEMAIPAPGDIRNVIAAMSDAEPMILKMFQHRFENGNSLSGHSLGNLLLAAMTSITGDFYKGIKEISRVLNVKGSIYPIANQNMYLHAEMEDGTIISGESKIPLVNKPIKRVFLSPDHIEPLPEAVDAIKAADLIVIAPGSLYTSILPNIIIPEIGEALKKRVGKMVYVCNVMTQDGETQGFTAADHVQAIHDHVGKSCVDSIVVHNAPIEHDVQKLYEEENAKPVVYDTQRLLEMGLEIIEGDIIDHSKVKLRHDTDKIAKLLYSLMENK</sequence>
<dbReference type="InterPro" id="IPR038136">
    <property type="entry name" value="CofD-like_dom_sf"/>
</dbReference>
<dbReference type="InterPro" id="IPR010119">
    <property type="entry name" value="Gluconeogen_factor"/>
</dbReference>
<keyword evidence="4" id="KW-1185">Reference proteome</keyword>
<dbReference type="PANTHER" id="PTHR30135:SF3">
    <property type="entry name" value="GLUCONEOGENESIS FACTOR-RELATED"/>
    <property type="match status" value="1"/>
</dbReference>
<dbReference type="Pfam" id="PF01933">
    <property type="entry name" value="CofD"/>
    <property type="match status" value="1"/>
</dbReference>